<accession>A0ABW1NY50</accession>
<comment type="caution">
    <text evidence="2">The sequence shown here is derived from an EMBL/GenBank/DDBJ whole genome shotgun (WGS) entry which is preliminary data.</text>
</comment>
<feature type="region of interest" description="Disordered" evidence="1">
    <location>
        <begin position="37"/>
        <end position="78"/>
    </location>
</feature>
<dbReference type="EMBL" id="JBHSQO010000001">
    <property type="protein sequence ID" value="MFC6087866.1"/>
    <property type="molecule type" value="Genomic_DNA"/>
</dbReference>
<dbReference type="RefSeq" id="WP_380631844.1">
    <property type="nucleotide sequence ID" value="NZ_JBHSQO010000001.1"/>
</dbReference>
<sequence>MPPWAWFLVVVGALSALGLVVDHRSRRIREGLVVPADRVGRGDRSDSAARNGPHSAGGLGTSGGTHGGFGGGDGGGGT</sequence>
<feature type="compositionally biased region" description="Gly residues" evidence="1">
    <location>
        <begin position="55"/>
        <end position="78"/>
    </location>
</feature>
<keyword evidence="3" id="KW-1185">Reference proteome</keyword>
<evidence type="ECO:0000313" key="3">
    <source>
        <dbReference type="Proteomes" id="UP001596220"/>
    </source>
</evidence>
<name>A0ABW1NY50_9PSEU</name>
<evidence type="ECO:0000256" key="1">
    <source>
        <dbReference type="SAM" id="MobiDB-lite"/>
    </source>
</evidence>
<evidence type="ECO:0000313" key="2">
    <source>
        <dbReference type="EMBL" id="MFC6087866.1"/>
    </source>
</evidence>
<organism evidence="2 3">
    <name type="scientific">Saccharothrix lopnurensis</name>
    <dbReference type="NCBI Taxonomy" id="1670621"/>
    <lineage>
        <taxon>Bacteria</taxon>
        <taxon>Bacillati</taxon>
        <taxon>Actinomycetota</taxon>
        <taxon>Actinomycetes</taxon>
        <taxon>Pseudonocardiales</taxon>
        <taxon>Pseudonocardiaceae</taxon>
        <taxon>Saccharothrix</taxon>
    </lineage>
</organism>
<dbReference type="Proteomes" id="UP001596220">
    <property type="component" value="Unassembled WGS sequence"/>
</dbReference>
<gene>
    <name evidence="2" type="ORF">ACFP3R_01120</name>
</gene>
<feature type="compositionally biased region" description="Basic and acidic residues" evidence="1">
    <location>
        <begin position="38"/>
        <end position="47"/>
    </location>
</feature>
<proteinExistence type="predicted"/>
<protein>
    <submittedName>
        <fullName evidence="2">Uncharacterized protein</fullName>
    </submittedName>
</protein>
<reference evidence="3" key="1">
    <citation type="journal article" date="2019" name="Int. J. Syst. Evol. Microbiol.">
        <title>The Global Catalogue of Microorganisms (GCM) 10K type strain sequencing project: providing services to taxonomists for standard genome sequencing and annotation.</title>
        <authorList>
            <consortium name="The Broad Institute Genomics Platform"/>
            <consortium name="The Broad Institute Genome Sequencing Center for Infectious Disease"/>
            <person name="Wu L."/>
            <person name="Ma J."/>
        </authorList>
    </citation>
    <scope>NUCLEOTIDE SEQUENCE [LARGE SCALE GENOMIC DNA]</scope>
    <source>
        <strain evidence="3">CGMCC 4.7246</strain>
    </source>
</reference>